<organism evidence="2">
    <name type="scientific">Culex pipiens</name>
    <name type="common">House mosquito</name>
    <dbReference type="NCBI Taxonomy" id="7175"/>
    <lineage>
        <taxon>Eukaryota</taxon>
        <taxon>Metazoa</taxon>
        <taxon>Ecdysozoa</taxon>
        <taxon>Arthropoda</taxon>
        <taxon>Hexapoda</taxon>
        <taxon>Insecta</taxon>
        <taxon>Pterygota</taxon>
        <taxon>Neoptera</taxon>
        <taxon>Endopterygota</taxon>
        <taxon>Diptera</taxon>
        <taxon>Nematocera</taxon>
        <taxon>Culicoidea</taxon>
        <taxon>Culicidae</taxon>
        <taxon>Culicinae</taxon>
        <taxon>Culicini</taxon>
        <taxon>Culex</taxon>
        <taxon>Culex</taxon>
    </lineage>
</organism>
<dbReference type="EMBL" id="HBUE01113188">
    <property type="protein sequence ID" value="CAG6489681.1"/>
    <property type="molecule type" value="Transcribed_RNA"/>
</dbReference>
<evidence type="ECO:0000313" key="2">
    <source>
        <dbReference type="EMBL" id="CAG6489681.1"/>
    </source>
</evidence>
<evidence type="ECO:0000256" key="1">
    <source>
        <dbReference type="SAM" id="MobiDB-lite"/>
    </source>
</evidence>
<protein>
    <submittedName>
        <fullName evidence="2">(northern house mosquito) hypothetical protein</fullName>
    </submittedName>
</protein>
<dbReference type="AlphaFoldDB" id="A0A8D8CFT5"/>
<reference evidence="2" key="1">
    <citation type="submission" date="2021-05" db="EMBL/GenBank/DDBJ databases">
        <authorList>
            <person name="Alioto T."/>
            <person name="Alioto T."/>
            <person name="Gomez Garrido J."/>
        </authorList>
    </citation>
    <scope>NUCLEOTIDE SEQUENCE</scope>
</reference>
<proteinExistence type="predicted"/>
<sequence>MPVGEPHRFRFDFVSLLRFTNHKCGSAAQESEALRNAARGPADPPDYEAGRETEQSSVQHDQGGGVQGAGTELPVNFASAQGRPAQQLPGVLGGRKWGGIDRAPGP</sequence>
<feature type="region of interest" description="Disordered" evidence="1">
    <location>
        <begin position="26"/>
        <end position="106"/>
    </location>
</feature>
<accession>A0A8D8CFT5</accession>
<name>A0A8D8CFT5_CULPI</name>